<evidence type="ECO:0000313" key="2">
    <source>
        <dbReference type="Proteomes" id="UP000184383"/>
    </source>
</evidence>
<evidence type="ECO:0000313" key="1">
    <source>
        <dbReference type="EMBL" id="OJJ32038.1"/>
    </source>
</evidence>
<accession>A0A1L9RAX2</accession>
<gene>
    <name evidence="1" type="ORF">ASPWEDRAFT_44059</name>
</gene>
<sequence length="68" mass="7431">MTLCPQRPKVKPFYSRFDLVYHTFRHNAASAVLGRVLSICSGPGSGDDLDLFLTSGFGRSVEVGVEEV</sequence>
<dbReference type="AlphaFoldDB" id="A0A1L9RAX2"/>
<name>A0A1L9RAX2_ASPWE</name>
<dbReference type="VEuPathDB" id="FungiDB:ASPWEDRAFT_44059"/>
<dbReference type="RefSeq" id="XP_040685715.1">
    <property type="nucleotide sequence ID" value="XM_040836172.1"/>
</dbReference>
<dbReference type="GeneID" id="63752020"/>
<keyword evidence="2" id="KW-1185">Reference proteome</keyword>
<proteinExistence type="predicted"/>
<protein>
    <submittedName>
        <fullName evidence="1">Uncharacterized protein</fullName>
    </submittedName>
</protein>
<dbReference type="EMBL" id="KV878215">
    <property type="protein sequence ID" value="OJJ32038.1"/>
    <property type="molecule type" value="Genomic_DNA"/>
</dbReference>
<reference evidence="2" key="1">
    <citation type="journal article" date="2017" name="Genome Biol.">
        <title>Comparative genomics reveals high biological diversity and specific adaptations in the industrially and medically important fungal genus Aspergillus.</title>
        <authorList>
            <person name="de Vries R.P."/>
            <person name="Riley R."/>
            <person name="Wiebenga A."/>
            <person name="Aguilar-Osorio G."/>
            <person name="Amillis S."/>
            <person name="Uchima C.A."/>
            <person name="Anderluh G."/>
            <person name="Asadollahi M."/>
            <person name="Askin M."/>
            <person name="Barry K."/>
            <person name="Battaglia E."/>
            <person name="Bayram O."/>
            <person name="Benocci T."/>
            <person name="Braus-Stromeyer S.A."/>
            <person name="Caldana C."/>
            <person name="Canovas D."/>
            <person name="Cerqueira G.C."/>
            <person name="Chen F."/>
            <person name="Chen W."/>
            <person name="Choi C."/>
            <person name="Clum A."/>
            <person name="Dos Santos R.A."/>
            <person name="Damasio A.R."/>
            <person name="Diallinas G."/>
            <person name="Emri T."/>
            <person name="Fekete E."/>
            <person name="Flipphi M."/>
            <person name="Freyberg S."/>
            <person name="Gallo A."/>
            <person name="Gournas C."/>
            <person name="Habgood R."/>
            <person name="Hainaut M."/>
            <person name="Harispe M.L."/>
            <person name="Henrissat B."/>
            <person name="Hilden K.S."/>
            <person name="Hope R."/>
            <person name="Hossain A."/>
            <person name="Karabika E."/>
            <person name="Karaffa L."/>
            <person name="Karanyi Z."/>
            <person name="Krasevec N."/>
            <person name="Kuo A."/>
            <person name="Kusch H."/>
            <person name="LaButti K."/>
            <person name="Lagendijk E.L."/>
            <person name="Lapidus A."/>
            <person name="Levasseur A."/>
            <person name="Lindquist E."/>
            <person name="Lipzen A."/>
            <person name="Logrieco A.F."/>
            <person name="MacCabe A."/>
            <person name="Maekelae M.R."/>
            <person name="Malavazi I."/>
            <person name="Melin P."/>
            <person name="Meyer V."/>
            <person name="Mielnichuk N."/>
            <person name="Miskei M."/>
            <person name="Molnar A.P."/>
            <person name="Mule G."/>
            <person name="Ngan C.Y."/>
            <person name="Orejas M."/>
            <person name="Orosz E."/>
            <person name="Ouedraogo J.P."/>
            <person name="Overkamp K.M."/>
            <person name="Park H.-S."/>
            <person name="Perrone G."/>
            <person name="Piumi F."/>
            <person name="Punt P.J."/>
            <person name="Ram A.F."/>
            <person name="Ramon A."/>
            <person name="Rauscher S."/>
            <person name="Record E."/>
            <person name="Riano-Pachon D.M."/>
            <person name="Robert V."/>
            <person name="Roehrig J."/>
            <person name="Ruller R."/>
            <person name="Salamov A."/>
            <person name="Salih N.S."/>
            <person name="Samson R.A."/>
            <person name="Sandor E."/>
            <person name="Sanguinetti M."/>
            <person name="Schuetze T."/>
            <person name="Sepcic K."/>
            <person name="Shelest E."/>
            <person name="Sherlock G."/>
            <person name="Sophianopoulou V."/>
            <person name="Squina F.M."/>
            <person name="Sun H."/>
            <person name="Susca A."/>
            <person name="Todd R.B."/>
            <person name="Tsang A."/>
            <person name="Unkles S.E."/>
            <person name="van de Wiele N."/>
            <person name="van Rossen-Uffink D."/>
            <person name="Oliveira J.V."/>
            <person name="Vesth T.C."/>
            <person name="Visser J."/>
            <person name="Yu J.-H."/>
            <person name="Zhou M."/>
            <person name="Andersen M.R."/>
            <person name="Archer D.B."/>
            <person name="Baker S.E."/>
            <person name="Benoit I."/>
            <person name="Brakhage A.A."/>
            <person name="Braus G.H."/>
            <person name="Fischer R."/>
            <person name="Frisvad J.C."/>
            <person name="Goldman G.H."/>
            <person name="Houbraken J."/>
            <person name="Oakley B."/>
            <person name="Pocsi I."/>
            <person name="Scazzocchio C."/>
            <person name="Seiboth B."/>
            <person name="vanKuyk P.A."/>
            <person name="Wortman J."/>
            <person name="Dyer P.S."/>
            <person name="Grigoriev I.V."/>
        </authorList>
    </citation>
    <scope>NUCLEOTIDE SEQUENCE [LARGE SCALE GENOMIC DNA]</scope>
    <source>
        <strain evidence="2">DTO 134E9</strain>
    </source>
</reference>
<organism evidence="1 2">
    <name type="scientific">Aspergillus wentii DTO 134E9</name>
    <dbReference type="NCBI Taxonomy" id="1073089"/>
    <lineage>
        <taxon>Eukaryota</taxon>
        <taxon>Fungi</taxon>
        <taxon>Dikarya</taxon>
        <taxon>Ascomycota</taxon>
        <taxon>Pezizomycotina</taxon>
        <taxon>Eurotiomycetes</taxon>
        <taxon>Eurotiomycetidae</taxon>
        <taxon>Eurotiales</taxon>
        <taxon>Aspergillaceae</taxon>
        <taxon>Aspergillus</taxon>
        <taxon>Aspergillus subgen. Cremei</taxon>
    </lineage>
</organism>
<dbReference type="Proteomes" id="UP000184383">
    <property type="component" value="Unassembled WGS sequence"/>
</dbReference>